<keyword evidence="1" id="KW-0472">Membrane</keyword>
<gene>
    <name evidence="2" type="ORF">WMO75_04150</name>
</gene>
<feature type="transmembrane region" description="Helical" evidence="1">
    <location>
        <begin position="42"/>
        <end position="61"/>
    </location>
</feature>
<dbReference type="RefSeq" id="WP_147342101.1">
    <property type="nucleotide sequence ID" value="NZ_JBBMEI010000008.1"/>
</dbReference>
<keyword evidence="3" id="KW-1185">Reference proteome</keyword>
<keyword evidence="1" id="KW-1133">Transmembrane helix</keyword>
<evidence type="ECO:0000313" key="3">
    <source>
        <dbReference type="Proteomes" id="UP001446032"/>
    </source>
</evidence>
<keyword evidence="1" id="KW-0812">Transmembrane</keyword>
<sequence>MQARSNFAGKFGCTSTKREIIIKPEFIIIRRGISVYTKKKKIVITVAVIVLIIFSMIYFSVDAKRLGEISGYYTGVDLKKDGTETSDDDDDSDIFFYNSCYDLIINSAKIPYLDVYDSEAGNPGIGGWIIGVDDDTVTLWLNPLETDFGFAPFTGNSIIPIYKFEYELKQNKIVLSHDGKEIPFRKI</sequence>
<evidence type="ECO:0000313" key="2">
    <source>
        <dbReference type="EMBL" id="MEQ2357542.1"/>
    </source>
</evidence>
<accession>A0ABV1AIB8</accession>
<proteinExistence type="predicted"/>
<name>A0ABV1AIB8_9FIRM</name>
<reference evidence="2 3" key="1">
    <citation type="submission" date="2024-03" db="EMBL/GenBank/DDBJ databases">
        <title>Human intestinal bacterial collection.</title>
        <authorList>
            <person name="Pauvert C."/>
            <person name="Hitch T.C.A."/>
            <person name="Clavel T."/>
        </authorList>
    </citation>
    <scope>NUCLEOTIDE SEQUENCE [LARGE SCALE GENOMIC DNA]</scope>
    <source>
        <strain evidence="2 3">CLA-AA-H95</strain>
    </source>
</reference>
<dbReference type="Proteomes" id="UP001446032">
    <property type="component" value="Unassembled WGS sequence"/>
</dbReference>
<dbReference type="EMBL" id="JBBMEI010000008">
    <property type="protein sequence ID" value="MEQ2357542.1"/>
    <property type="molecule type" value="Genomic_DNA"/>
</dbReference>
<comment type="caution">
    <text evidence="2">The sequence shown here is derived from an EMBL/GenBank/DDBJ whole genome shotgun (WGS) entry which is preliminary data.</text>
</comment>
<protein>
    <submittedName>
        <fullName evidence="2">Uncharacterized protein</fullName>
    </submittedName>
</protein>
<organism evidence="2 3">
    <name type="scientific">Blautia intestinihominis</name>
    <dbReference type="NCBI Taxonomy" id="3133152"/>
    <lineage>
        <taxon>Bacteria</taxon>
        <taxon>Bacillati</taxon>
        <taxon>Bacillota</taxon>
        <taxon>Clostridia</taxon>
        <taxon>Lachnospirales</taxon>
        <taxon>Lachnospiraceae</taxon>
        <taxon>Blautia</taxon>
    </lineage>
</organism>
<evidence type="ECO:0000256" key="1">
    <source>
        <dbReference type="SAM" id="Phobius"/>
    </source>
</evidence>